<dbReference type="InterPro" id="IPR037674">
    <property type="entry name" value="PIG-G_N"/>
</dbReference>
<evidence type="ECO:0000313" key="15">
    <source>
        <dbReference type="EMBL" id="ORX47161.1"/>
    </source>
</evidence>
<evidence type="ECO:0000256" key="8">
    <source>
        <dbReference type="ARBA" id="ARBA00022824"/>
    </source>
</evidence>
<dbReference type="SUPFAM" id="SSF53649">
    <property type="entry name" value="Alkaline phosphatase-like"/>
    <property type="match status" value="1"/>
</dbReference>
<feature type="transmembrane region" description="Helical" evidence="12">
    <location>
        <begin position="500"/>
        <end position="520"/>
    </location>
</feature>
<keyword evidence="9 12" id="KW-1133">Transmembrane helix</keyword>
<comment type="caution">
    <text evidence="15">The sequence shown here is derived from an EMBL/GenBank/DDBJ whole genome shotgun (WGS) entry which is preliminary data.</text>
</comment>
<feature type="transmembrane region" description="Helical" evidence="12">
    <location>
        <begin position="821"/>
        <end position="846"/>
    </location>
</feature>
<protein>
    <recommendedName>
        <fullName evidence="4 12">GPI ethanolamine phosphate transferase 2</fullName>
    </recommendedName>
</protein>
<dbReference type="GO" id="GO:0051267">
    <property type="term" value="F:CP2 mannose-ethanolamine phosphotransferase activity"/>
    <property type="evidence" value="ECO:0007669"/>
    <property type="project" value="TreeGrafter"/>
</dbReference>
<dbReference type="Pfam" id="PF19316">
    <property type="entry name" value="PIGO_PIGG"/>
    <property type="match status" value="1"/>
</dbReference>
<feature type="transmembrane region" description="Helical" evidence="12">
    <location>
        <begin position="441"/>
        <end position="460"/>
    </location>
</feature>
<dbReference type="InterPro" id="IPR039527">
    <property type="entry name" value="PIGG/GPI7"/>
</dbReference>
<evidence type="ECO:0000313" key="16">
    <source>
        <dbReference type="Proteomes" id="UP000242146"/>
    </source>
</evidence>
<feature type="transmembrane region" description="Helical" evidence="12">
    <location>
        <begin position="692"/>
        <end position="708"/>
    </location>
</feature>
<feature type="transmembrane region" description="Helical" evidence="12">
    <location>
        <begin position="7"/>
        <end position="30"/>
    </location>
</feature>
<comment type="function">
    <text evidence="12">Ethanolamine phosphate transferase involved in glycosylphosphatidylinositol-anchor biosynthesis. Transfers ethanolamine phosphate to the GPI second mannose.</text>
</comment>
<dbReference type="Pfam" id="PF01663">
    <property type="entry name" value="Phosphodiest"/>
    <property type="match status" value="1"/>
</dbReference>
<feature type="transmembrane region" description="Helical" evidence="12">
    <location>
        <begin position="559"/>
        <end position="577"/>
    </location>
</feature>
<keyword evidence="11" id="KW-0325">Glycoprotein</keyword>
<evidence type="ECO:0000256" key="3">
    <source>
        <dbReference type="ARBA" id="ARBA00005315"/>
    </source>
</evidence>
<evidence type="ECO:0000256" key="12">
    <source>
        <dbReference type="RuleBase" id="RU367106"/>
    </source>
</evidence>
<dbReference type="EMBL" id="MCGT01000034">
    <property type="protein sequence ID" value="ORX47161.1"/>
    <property type="molecule type" value="Genomic_DNA"/>
</dbReference>
<keyword evidence="6 12" id="KW-0808">Transferase</keyword>
<dbReference type="PANTHER" id="PTHR23072:SF0">
    <property type="entry name" value="GPI ETHANOLAMINE PHOSPHATE TRANSFERASE 2"/>
    <property type="match status" value="1"/>
</dbReference>
<dbReference type="UniPathway" id="UPA00196"/>
<feature type="transmembrane region" description="Helical" evidence="12">
    <location>
        <begin position="648"/>
        <end position="666"/>
    </location>
</feature>
<gene>
    <name evidence="15" type="ORF">DM01DRAFT_1339183</name>
</gene>
<comment type="pathway">
    <text evidence="2 12">Glycolipid biosynthesis; glycosylphosphatidylinositol-anchor biosynthesis.</text>
</comment>
<dbReference type="OrthoDB" id="272139at2759"/>
<dbReference type="GO" id="GO:0006506">
    <property type="term" value="P:GPI anchor biosynthetic process"/>
    <property type="evidence" value="ECO:0007669"/>
    <property type="project" value="UniProtKB-UniPathway"/>
</dbReference>
<organism evidence="15 16">
    <name type="scientific">Hesseltinella vesiculosa</name>
    <dbReference type="NCBI Taxonomy" id="101127"/>
    <lineage>
        <taxon>Eukaryota</taxon>
        <taxon>Fungi</taxon>
        <taxon>Fungi incertae sedis</taxon>
        <taxon>Mucoromycota</taxon>
        <taxon>Mucoromycotina</taxon>
        <taxon>Mucoromycetes</taxon>
        <taxon>Mucorales</taxon>
        <taxon>Cunninghamellaceae</taxon>
        <taxon>Hesseltinella</taxon>
    </lineage>
</organism>
<dbReference type="Proteomes" id="UP000242146">
    <property type="component" value="Unassembled WGS sequence"/>
</dbReference>
<dbReference type="InterPro" id="IPR045687">
    <property type="entry name" value="PIGG/GPI7_C"/>
</dbReference>
<proteinExistence type="inferred from homology"/>
<keyword evidence="5 12" id="KW-0337">GPI-anchor biosynthesis</keyword>
<evidence type="ECO:0000256" key="7">
    <source>
        <dbReference type="ARBA" id="ARBA00022692"/>
    </source>
</evidence>
<comment type="similarity">
    <text evidence="3 12">Belongs to the PIGG/PIGN/PIGO family. PIGG subfamily.</text>
</comment>
<feature type="domain" description="GPI ethanolamine phosphate transferase 2 C-terminal" evidence="14">
    <location>
        <begin position="433"/>
        <end position="882"/>
    </location>
</feature>
<evidence type="ECO:0000256" key="5">
    <source>
        <dbReference type="ARBA" id="ARBA00022502"/>
    </source>
</evidence>
<comment type="subcellular location">
    <subcellularLocation>
        <location evidence="1 12">Endoplasmic reticulum membrane</location>
        <topology evidence="1 12">Multi-pass membrane protein</topology>
    </subcellularLocation>
</comment>
<evidence type="ECO:0000256" key="11">
    <source>
        <dbReference type="ARBA" id="ARBA00023180"/>
    </source>
</evidence>
<evidence type="ECO:0000256" key="6">
    <source>
        <dbReference type="ARBA" id="ARBA00022679"/>
    </source>
</evidence>
<reference evidence="15 16" key="1">
    <citation type="submission" date="2016-07" db="EMBL/GenBank/DDBJ databases">
        <title>Pervasive Adenine N6-methylation of Active Genes in Fungi.</title>
        <authorList>
            <consortium name="DOE Joint Genome Institute"/>
            <person name="Mondo S.J."/>
            <person name="Dannebaum R.O."/>
            <person name="Kuo R.C."/>
            <person name="Labutti K."/>
            <person name="Haridas S."/>
            <person name="Kuo A."/>
            <person name="Salamov A."/>
            <person name="Ahrendt S.R."/>
            <person name="Lipzen A."/>
            <person name="Sullivan W."/>
            <person name="Andreopoulos W.B."/>
            <person name="Clum A."/>
            <person name="Lindquist E."/>
            <person name="Daum C."/>
            <person name="Ramamoorthy G.K."/>
            <person name="Gryganskyi A."/>
            <person name="Culley D."/>
            <person name="Magnuson J.K."/>
            <person name="James T.Y."/>
            <person name="O'Malley M.A."/>
            <person name="Stajich J.E."/>
            <person name="Spatafora J.W."/>
            <person name="Visel A."/>
            <person name="Grigoriev I.V."/>
        </authorList>
    </citation>
    <scope>NUCLEOTIDE SEQUENCE [LARGE SCALE GENOMIC DNA]</scope>
    <source>
        <strain evidence="15 16">NRRL 3301</strain>
    </source>
</reference>
<evidence type="ECO:0000256" key="13">
    <source>
        <dbReference type="SAM" id="MobiDB-lite"/>
    </source>
</evidence>
<accession>A0A1X2G7N5</accession>
<evidence type="ECO:0000256" key="9">
    <source>
        <dbReference type="ARBA" id="ARBA00022989"/>
    </source>
</evidence>
<dbReference type="CDD" id="cd16024">
    <property type="entry name" value="GPI_EPT_2"/>
    <property type="match status" value="1"/>
</dbReference>
<dbReference type="PANTHER" id="PTHR23072">
    <property type="entry name" value="PHOSPHATIDYLINOSITOL GLYCAN-RELATED"/>
    <property type="match status" value="1"/>
</dbReference>
<evidence type="ECO:0000256" key="1">
    <source>
        <dbReference type="ARBA" id="ARBA00004477"/>
    </source>
</evidence>
<dbReference type="InterPro" id="IPR002591">
    <property type="entry name" value="Phosphodiest/P_Trfase"/>
</dbReference>
<feature type="transmembrane region" description="Helical" evidence="12">
    <location>
        <begin position="867"/>
        <end position="889"/>
    </location>
</feature>
<sequence length="919" mass="102916">MGYHPPRLLYLFLVGVVQLVGILLFVRGFFPYKTYLPGFVSPADLLPSSSHPVIEPEFDRLVFVVIDALRNDFVFDKHNGFTFVRSLMDQGIALPFTAKAKAPTVTMPRIKALTTGTVPSFLDAILNIAESDTSSSLAYHDNWVHQLHHNANHSIHFFGDDTWMRLFPDTFSKTDGTTSFYVSDTVEVDTNVTRHIGVDLPVDDWNSVIMHYLGLDHVGHLGGPKSPLMLPKQQEMDQAIESIYTLIAQQDAQRSKKDSTAKGTLLVVCGDHGMNEAGNHGGSSVGEISTAMVFASPRFYSRPVIRREKHVMPVFDADLDDFGHPVIDQIDLVPTLSLLFGVPIPKNSLGQVILPVLNRHSALTKEKAGYMLRALQLNAHQLDQLHPNPQCFDVATKQHQAFLSNADISLAIESIKGYVECIQTAKGSLSDTASNYDLRNMVLGTVFILASTAQLLTWTWPSVRQDSSQWWLLERVTLVLVLGYSASVFASSFVEQESMIWYYWVQTFLFTLALQSYVVANKSVQMQLTLALSMVVQLLLVRAGLAWKTSEAGHGSMHVLAAALALPILACAWHLVGMPMHKESRWIQLLCKVSLVLVVALTSALVMVYKLRHEGLQLDDSVSGKFYEPLLAWDLVQPLTQVQLGQLIYNYGSTSLLILSLTIFVTKRASHLVSLQPIEYAADWTTTDDSRPFLRLLLYAVTPVLILLSRTHHSLHFILFIAQLELLLWWKRSLGQVPPWVLGFLVVCLAQVGFFVMDHGNTLADVDLGQAYTGVSDYEPWKISILTFSANWSGAIWWCMAGWVLVTDQCQPTVESLSQRWITFCLVPASLFSLTLAMLSLSVTVLREHLFIWTVFSPKYLYQLAWHLLYFWSTQMALGSVSVLFWYAWSHTLPPTHDDDRTSDNDLLEDEPSSPSAIS</sequence>
<dbReference type="Gene3D" id="3.40.720.10">
    <property type="entry name" value="Alkaline Phosphatase, subunit A"/>
    <property type="match status" value="1"/>
</dbReference>
<evidence type="ECO:0000256" key="4">
    <source>
        <dbReference type="ARBA" id="ARBA00020830"/>
    </source>
</evidence>
<feature type="transmembrane region" description="Helical" evidence="12">
    <location>
        <begin position="589"/>
        <end position="609"/>
    </location>
</feature>
<keyword evidence="8 12" id="KW-0256">Endoplasmic reticulum</keyword>
<feature type="transmembrane region" description="Helical" evidence="12">
    <location>
        <begin position="737"/>
        <end position="757"/>
    </location>
</feature>
<name>A0A1X2G7N5_9FUNG</name>
<evidence type="ECO:0000259" key="14">
    <source>
        <dbReference type="Pfam" id="PF19316"/>
    </source>
</evidence>
<dbReference type="InterPro" id="IPR017850">
    <property type="entry name" value="Alkaline_phosphatase_core_sf"/>
</dbReference>
<dbReference type="STRING" id="101127.A0A1X2G7N5"/>
<keyword evidence="16" id="KW-1185">Reference proteome</keyword>
<dbReference type="GO" id="GO:0005789">
    <property type="term" value="C:endoplasmic reticulum membrane"/>
    <property type="evidence" value="ECO:0007669"/>
    <property type="project" value="UniProtKB-SubCell"/>
</dbReference>
<evidence type="ECO:0000256" key="2">
    <source>
        <dbReference type="ARBA" id="ARBA00004687"/>
    </source>
</evidence>
<keyword evidence="10 12" id="KW-0472">Membrane</keyword>
<dbReference type="AlphaFoldDB" id="A0A1X2G7N5"/>
<feature type="transmembrane region" description="Helical" evidence="12">
    <location>
        <begin position="472"/>
        <end position="494"/>
    </location>
</feature>
<feature type="region of interest" description="Disordered" evidence="13">
    <location>
        <begin position="900"/>
        <end position="919"/>
    </location>
</feature>
<feature type="transmembrane region" description="Helical" evidence="12">
    <location>
        <begin position="527"/>
        <end position="547"/>
    </location>
</feature>
<evidence type="ECO:0000256" key="10">
    <source>
        <dbReference type="ARBA" id="ARBA00023136"/>
    </source>
</evidence>
<keyword evidence="7 12" id="KW-0812">Transmembrane</keyword>